<dbReference type="AlphaFoldDB" id="A0A2M9G213"/>
<evidence type="ECO:0000313" key="3">
    <source>
        <dbReference type="Proteomes" id="UP000229498"/>
    </source>
</evidence>
<evidence type="ECO:0000313" key="2">
    <source>
        <dbReference type="EMBL" id="PJK29758.1"/>
    </source>
</evidence>
<gene>
    <name evidence="2" type="ORF">CVT23_08230</name>
</gene>
<protein>
    <recommendedName>
        <fullName evidence="4">MaoC-like domain-containing protein</fullName>
    </recommendedName>
</protein>
<proteinExistence type="predicted"/>
<evidence type="ECO:0000256" key="1">
    <source>
        <dbReference type="SAM" id="MobiDB-lite"/>
    </source>
</evidence>
<dbReference type="Gene3D" id="3.10.129.10">
    <property type="entry name" value="Hotdog Thioesterase"/>
    <property type="match status" value="2"/>
</dbReference>
<name>A0A2M9G213_9PROT</name>
<sequence>MSGAIAYEVAAFNTATASENRIHDDSVAKKFGFQGGLVPGVDVYAYMTRAAVIRFGAAFLARGMIECRFGKPLYDGETARIEARDDADGRLAIALSARDTELATATAWLAEPAEPPLPEQYPTAGLPAPDARPPASAQSLPEGAALGTIRETADGAGQQSYRADVRETHPLYTETGAVHPGFLLRRANSALKDNVRLGPWIHVGSTVRHFAPLQAGGDLETRARVARRYDHKGHGFVELDVALFSEGRAIARIDHVAIYEPRQVRMSA</sequence>
<dbReference type="InterPro" id="IPR029069">
    <property type="entry name" value="HotDog_dom_sf"/>
</dbReference>
<comment type="caution">
    <text evidence="2">The sequence shown here is derived from an EMBL/GenBank/DDBJ whole genome shotgun (WGS) entry which is preliminary data.</text>
</comment>
<keyword evidence="3" id="KW-1185">Reference proteome</keyword>
<dbReference type="Proteomes" id="UP000229498">
    <property type="component" value="Unassembled WGS sequence"/>
</dbReference>
<evidence type="ECO:0008006" key="4">
    <source>
        <dbReference type="Google" id="ProtNLM"/>
    </source>
</evidence>
<dbReference type="RefSeq" id="WP_109793036.1">
    <property type="nucleotide sequence ID" value="NZ_PHIG01000031.1"/>
</dbReference>
<organism evidence="2 3">
    <name type="scientific">Minwuia thermotolerans</name>
    <dbReference type="NCBI Taxonomy" id="2056226"/>
    <lineage>
        <taxon>Bacteria</taxon>
        <taxon>Pseudomonadati</taxon>
        <taxon>Pseudomonadota</taxon>
        <taxon>Alphaproteobacteria</taxon>
        <taxon>Minwuiales</taxon>
        <taxon>Minwuiaceae</taxon>
        <taxon>Minwuia</taxon>
    </lineage>
</organism>
<reference evidence="2 3" key="1">
    <citation type="submission" date="2017-11" db="EMBL/GenBank/DDBJ databases">
        <title>Draft genome sequence of Rhizobiales bacterium SY3-13.</title>
        <authorList>
            <person name="Sun C."/>
        </authorList>
    </citation>
    <scope>NUCLEOTIDE SEQUENCE [LARGE SCALE GENOMIC DNA]</scope>
    <source>
        <strain evidence="2 3">SY3-13</strain>
    </source>
</reference>
<dbReference type="OrthoDB" id="5174360at2"/>
<dbReference type="EMBL" id="PHIG01000031">
    <property type="protein sequence ID" value="PJK29758.1"/>
    <property type="molecule type" value="Genomic_DNA"/>
</dbReference>
<accession>A0A2M9G213</accession>
<feature type="region of interest" description="Disordered" evidence="1">
    <location>
        <begin position="113"/>
        <end position="140"/>
    </location>
</feature>
<dbReference type="SUPFAM" id="SSF54637">
    <property type="entry name" value="Thioesterase/thiol ester dehydrase-isomerase"/>
    <property type="match status" value="2"/>
</dbReference>